<dbReference type="PANTHER" id="PTHR33121">
    <property type="entry name" value="CYCLIC DI-GMP PHOSPHODIESTERASE PDEF"/>
    <property type="match status" value="1"/>
</dbReference>
<accession>A0A264W4U1</accession>
<dbReference type="Pfam" id="PF00563">
    <property type="entry name" value="EAL"/>
    <property type="match status" value="1"/>
</dbReference>
<dbReference type="InterPro" id="IPR001633">
    <property type="entry name" value="EAL_dom"/>
</dbReference>
<dbReference type="RefSeq" id="WP_094942256.1">
    <property type="nucleotide sequence ID" value="NZ_NOKQ01000194.1"/>
</dbReference>
<evidence type="ECO:0000313" key="2">
    <source>
        <dbReference type="EMBL" id="OZS78600.1"/>
    </source>
</evidence>
<dbReference type="AlphaFoldDB" id="A0A264W4U1"/>
<feature type="domain" description="EAL" evidence="1">
    <location>
        <begin position="1"/>
        <end position="136"/>
    </location>
</feature>
<dbReference type="PROSITE" id="PS50883">
    <property type="entry name" value="EAL"/>
    <property type="match status" value="1"/>
</dbReference>
<dbReference type="OrthoDB" id="581425at2"/>
<dbReference type="SUPFAM" id="SSF141868">
    <property type="entry name" value="EAL domain-like"/>
    <property type="match status" value="1"/>
</dbReference>
<dbReference type="GO" id="GO:0071111">
    <property type="term" value="F:cyclic-guanylate-specific phosphodiesterase activity"/>
    <property type="evidence" value="ECO:0007669"/>
    <property type="project" value="InterPro"/>
</dbReference>
<dbReference type="Gene3D" id="3.20.20.450">
    <property type="entry name" value="EAL domain"/>
    <property type="match status" value="1"/>
</dbReference>
<evidence type="ECO:0000259" key="1">
    <source>
        <dbReference type="PROSITE" id="PS50883"/>
    </source>
</evidence>
<dbReference type="InterPro" id="IPR035919">
    <property type="entry name" value="EAL_sf"/>
</dbReference>
<organism evidence="2 3">
    <name type="scientific">Tetzosporium hominis</name>
    <dbReference type="NCBI Taxonomy" id="2020506"/>
    <lineage>
        <taxon>Bacteria</taxon>
        <taxon>Bacillati</taxon>
        <taxon>Bacillota</taxon>
        <taxon>Bacilli</taxon>
        <taxon>Bacillales</taxon>
        <taxon>Caryophanaceae</taxon>
        <taxon>Tetzosporium</taxon>
    </lineage>
</organism>
<sequence>MLGLQQLVFEVVETEKVEDLQHLKRILTYYKEKGFMYALDDVGEGFSTLEMLTGIEPHYMKLDRKFVTDIHQRPEQQEVALSFLAHAREMGTVPLAEGIETKEEYEWLKQAGYVLFQGYYIGRPQAEPAPIEALNF</sequence>
<keyword evidence="3" id="KW-1185">Reference proteome</keyword>
<comment type="caution">
    <text evidence="2">The sequence shown here is derived from an EMBL/GenBank/DDBJ whole genome shotgun (WGS) entry which is preliminary data.</text>
</comment>
<reference evidence="2 3" key="1">
    <citation type="submission" date="2017-07" db="EMBL/GenBank/DDBJ databases">
        <title>Tetzosporium hominis gen.nov. sp.nov.</title>
        <authorList>
            <person name="Tetz G."/>
            <person name="Tetz V."/>
        </authorList>
    </citation>
    <scope>NUCLEOTIDE SEQUENCE [LARGE SCALE GENOMIC DNA]</scope>
    <source>
        <strain evidence="2 3">VT-49</strain>
    </source>
</reference>
<dbReference type="PANTHER" id="PTHR33121:SF70">
    <property type="entry name" value="SIGNALING PROTEIN YKOW"/>
    <property type="match status" value="1"/>
</dbReference>
<dbReference type="InterPro" id="IPR050706">
    <property type="entry name" value="Cyclic-di-GMP_PDE-like"/>
</dbReference>
<dbReference type="SMART" id="SM00052">
    <property type="entry name" value="EAL"/>
    <property type="match status" value="1"/>
</dbReference>
<protein>
    <recommendedName>
        <fullName evidence="1">EAL domain-containing protein</fullName>
    </recommendedName>
</protein>
<gene>
    <name evidence="2" type="ORF">CF394_05605</name>
</gene>
<dbReference type="CDD" id="cd01948">
    <property type="entry name" value="EAL"/>
    <property type="match status" value="1"/>
</dbReference>
<dbReference type="Proteomes" id="UP000217065">
    <property type="component" value="Unassembled WGS sequence"/>
</dbReference>
<dbReference type="EMBL" id="NOKQ01000194">
    <property type="protein sequence ID" value="OZS78600.1"/>
    <property type="molecule type" value="Genomic_DNA"/>
</dbReference>
<name>A0A264W4U1_9BACL</name>
<evidence type="ECO:0000313" key="3">
    <source>
        <dbReference type="Proteomes" id="UP000217065"/>
    </source>
</evidence>
<proteinExistence type="predicted"/>